<dbReference type="SUPFAM" id="SSF53098">
    <property type="entry name" value="Ribonuclease H-like"/>
    <property type="match status" value="1"/>
</dbReference>
<comment type="caution">
    <text evidence="2">The sequence shown here is derived from an EMBL/GenBank/DDBJ whole genome shotgun (WGS) entry which is preliminary data.</text>
</comment>
<sequence>MDMYSRNQYLKEVREEYLKTKSKKEKARLLDEAEKRTSLDRKYLIRKLKPLSNLDKKKEQRKKRKVVYDGYVKAALAKVWEIFDYPCGQRLEPLLKTQVERLRELGELNCSDEVAEKLKRISPRTIDRKLKHQKEVLHWKRKYRPRNNPLLYQKIPVRAGDWDRSLVGQVDIDLVEHCGSSARGEFIHSLSTVDIASSWWEGEGIMGRAQGRTFEALTNIRKRTPFRWLEMHPDNDSALVNWHLLRYAESEGITFSRSRPYKKNDNSFVEQKNSTHIRAFLGHLRYDTEKELEIINDLYRNELRLYKNFFQPVMKLKEKIREKGKVHRKYDVPKTPYQRLVESGQIPEPTRKELEALYLSLNPAQLKRNIEMKLNKLYQAYQEKSRRDAVKPFKKQNPRMGLHFI</sequence>
<dbReference type="AlphaFoldDB" id="A0A6V8NJ49"/>
<protein>
    <recommendedName>
        <fullName evidence="1">Integrase catalytic domain-containing protein</fullName>
    </recommendedName>
</protein>
<evidence type="ECO:0000259" key="1">
    <source>
        <dbReference type="PROSITE" id="PS50994"/>
    </source>
</evidence>
<dbReference type="InterPro" id="IPR012337">
    <property type="entry name" value="RNaseH-like_sf"/>
</dbReference>
<dbReference type="InterPro" id="IPR036397">
    <property type="entry name" value="RNaseH_sf"/>
</dbReference>
<dbReference type="InterPro" id="IPR001584">
    <property type="entry name" value="Integrase_cat-core"/>
</dbReference>
<organism evidence="2 3">
    <name type="scientific">Candidatus Hakubella thermalkaliphila</name>
    <dbReference type="NCBI Taxonomy" id="2754717"/>
    <lineage>
        <taxon>Bacteria</taxon>
        <taxon>Bacillati</taxon>
        <taxon>Actinomycetota</taxon>
        <taxon>Actinomycetota incertae sedis</taxon>
        <taxon>Candidatus Hakubellales</taxon>
        <taxon>Candidatus Hakubellaceae</taxon>
        <taxon>Candidatus Hakubella</taxon>
    </lineage>
</organism>
<dbReference type="EMBL" id="BLRU01000002">
    <property type="protein sequence ID" value="GFP18546.1"/>
    <property type="molecule type" value="Genomic_DNA"/>
</dbReference>
<evidence type="ECO:0000313" key="2">
    <source>
        <dbReference type="EMBL" id="GFP18546.1"/>
    </source>
</evidence>
<name>A0A6V8NJ49_9ACTN</name>
<dbReference type="GO" id="GO:0015074">
    <property type="term" value="P:DNA integration"/>
    <property type="evidence" value="ECO:0007669"/>
    <property type="project" value="InterPro"/>
</dbReference>
<proteinExistence type="predicted"/>
<dbReference type="Proteomes" id="UP000574717">
    <property type="component" value="Unassembled WGS sequence"/>
</dbReference>
<gene>
    <name evidence="2" type="ORF">HKBW3S03_00051</name>
</gene>
<evidence type="ECO:0000313" key="3">
    <source>
        <dbReference type="Proteomes" id="UP000574717"/>
    </source>
</evidence>
<dbReference type="Gene3D" id="3.30.420.10">
    <property type="entry name" value="Ribonuclease H-like superfamily/Ribonuclease H"/>
    <property type="match status" value="1"/>
</dbReference>
<accession>A0A6V8NJ49</accession>
<feature type="domain" description="Integrase catalytic" evidence="1">
    <location>
        <begin position="152"/>
        <end position="344"/>
    </location>
</feature>
<dbReference type="PROSITE" id="PS50994">
    <property type="entry name" value="INTEGRASE"/>
    <property type="match status" value="1"/>
</dbReference>
<dbReference type="GO" id="GO:0003676">
    <property type="term" value="F:nucleic acid binding"/>
    <property type="evidence" value="ECO:0007669"/>
    <property type="project" value="InterPro"/>
</dbReference>
<reference evidence="2 3" key="1">
    <citation type="journal article" date="2020" name="Front. Microbiol.">
        <title>Single-cell genomics of novel Actinobacteria with the Wood-Ljungdahl pathway discovered in a serpentinizing system.</title>
        <authorList>
            <person name="Merino N."/>
            <person name="Kawai M."/>
            <person name="Boyd E.S."/>
            <person name="Colman D.R."/>
            <person name="McGlynn S.E."/>
            <person name="Nealson K.H."/>
            <person name="Kurokawa K."/>
            <person name="Hongoh Y."/>
        </authorList>
    </citation>
    <scope>NUCLEOTIDE SEQUENCE [LARGE SCALE GENOMIC DNA]</scope>
    <source>
        <strain evidence="2 3">S03</strain>
    </source>
</reference>